<proteinExistence type="predicted"/>
<reference evidence="1" key="1">
    <citation type="journal article" date="2021" name="Proc. Natl. Acad. Sci. U.S.A.">
        <title>A Catalog of Tens of Thousands of Viruses from Human Metagenomes Reveals Hidden Associations with Chronic Diseases.</title>
        <authorList>
            <person name="Tisza M.J."/>
            <person name="Buck C.B."/>
        </authorList>
    </citation>
    <scope>NUCLEOTIDE SEQUENCE</scope>
    <source>
        <strain evidence="1">CtLIM9</strain>
    </source>
</reference>
<evidence type="ECO:0000313" key="1">
    <source>
        <dbReference type="EMBL" id="DAF58484.1"/>
    </source>
</evidence>
<dbReference type="EMBL" id="BK032753">
    <property type="protein sequence ID" value="DAF58484.1"/>
    <property type="molecule type" value="Genomic_DNA"/>
</dbReference>
<protein>
    <submittedName>
        <fullName evidence="1">PROTEIN FAM83A FUNCTION</fullName>
    </submittedName>
</protein>
<accession>A0A8S5T563</accession>
<organism evidence="1">
    <name type="scientific">Myoviridae sp. ctLIM9</name>
    <dbReference type="NCBI Taxonomy" id="2827678"/>
    <lineage>
        <taxon>Viruses</taxon>
        <taxon>Duplodnaviria</taxon>
        <taxon>Heunggongvirae</taxon>
        <taxon>Uroviricota</taxon>
        <taxon>Caudoviricetes</taxon>
    </lineage>
</organism>
<name>A0A8S5T563_9CAUD</name>
<sequence>MKREIRISSALRRQLVSEFGTTSKTVYQAMHYIGGSELLEGIRKAALERGGQVVVIAPEDSVLVDMGDHMVRYYSGGAHLDLDKATGDARLYNKDGSLCSTHHSVASPLLPVLEFGKSL</sequence>